<keyword evidence="5" id="KW-0645">Protease</keyword>
<feature type="domain" description="Peptidase C54 catalytic" evidence="13">
    <location>
        <begin position="638"/>
        <end position="982"/>
    </location>
</feature>
<organism evidence="14 15">
    <name type="scientific">Dimargaris verticillata</name>
    <dbReference type="NCBI Taxonomy" id="2761393"/>
    <lineage>
        <taxon>Eukaryota</taxon>
        <taxon>Fungi</taxon>
        <taxon>Fungi incertae sedis</taxon>
        <taxon>Zoopagomycota</taxon>
        <taxon>Kickxellomycotina</taxon>
        <taxon>Dimargaritomycetes</taxon>
        <taxon>Dimargaritales</taxon>
        <taxon>Dimargaritaceae</taxon>
        <taxon>Dimargaris</taxon>
    </lineage>
</organism>
<keyword evidence="7" id="KW-0788">Thiol protease</keyword>
<dbReference type="GO" id="GO:0034727">
    <property type="term" value="P:piecemeal microautophagy of the nucleus"/>
    <property type="evidence" value="ECO:0007669"/>
    <property type="project" value="TreeGrafter"/>
</dbReference>
<sequence length="1187" mass="129255">MVVSPLQRPVPSVSLGSVFSPVDSKSIPFPRNHQLPSHVHPNPDEPSHTTVPFPVLTRKNARAIVDSLTHLDTLDPAPRGFPIQLAHGWYHPLPPELASMWSDASPPAVSKVATQRLAQGAAIPAWLVQEQALFFQRHGFDVGTMNSSTVVARQHGNWSSFPWRTNVSLKHDQDTYCLPLATFSLVVKVFITLSQPLSDEERYYRCDAYLGQTSKHPPDFSSATPSPAGSTVSTSQGISLYAECYGVVKVRCHPTRTTPETDTALTLHLVQAFEQTMRALRIDWEHQLVKRFQPASQAPSFACRELYHRQSVNFGTLKVPLNQPAFASSLAPALAQAISSDILALNALEAHSPEPQRGLPSWGQESPTPAVAAAPTSWQKPGQAAARGRKPSPVPSHLGIGRPAVRAGQEPVNATHLLTDSNAIDAAEPRRWEPNSTHQLSLPTVTSLFAANFGLRTLVSLQDTVSMMGLSRAPLSPMTPLPVVCQTPSPLTNKAPRFTMKRTWSDQFSPLRLRGKASPSPATLSNQSTPTPLPWTICEPPGRLDQLPYGFEDFDLTSERSVLASDGALPMVTQSKYPPSQLGSDSESQRSSPPSSHTSRERTFSPSADSAEDAQTNVLTVQALRPGHLQTPGLRTLDAFISHFAALFYFTYQTSFAAIPTAPAHVQDYVVALRAKASFATTSSSRTDQESSSSAGPAGKLPAIVGAGHDPVQVPGEIPEGHFMSSYTSDSGWGCMHRTSQMILANGFAHIMLGSGWRTRPSWQLAAEQVAAYLSIASWFSSDYQPTSHYAIQRMCLEGVQPPFEVPIGGWFGPSVAAHVLKRLALAHGQCPAHVEVCPDQMVIPEKVLGMLPTLPNQLTPDCKPVLLLLPVRLGVDRLNPLYHDNLRHLFTMPQFVGIAGGQPSKSLFFVGCQGSDLLYFDPHIPQPYHPVTVNSNTASGIVPLPHLHTRDVRACAIDELDPSMLLGFAFNTAADFCTWWHGELGAWPNPKVALFSVATPRHDVHRSKAKAPAPQPVLSKPPTDPGHRDHSPAFSNESTWPHGRTPEPSLSAQRRSRRLPRSPSESYLKVTSQMQGLSAARAHSQRARQTSVVPLSQLPIPCPQRLDSALEFTTPDSLVSPLARKAPRPLNHQPRSDAAAMPLDSHSPATALPPSRASNVKMKKRAHRQSMPPHLSHSHVRQLTTE</sequence>
<evidence type="ECO:0000256" key="12">
    <source>
        <dbReference type="SAM" id="MobiDB-lite"/>
    </source>
</evidence>
<evidence type="ECO:0000256" key="1">
    <source>
        <dbReference type="ARBA" id="ARBA00004496"/>
    </source>
</evidence>
<dbReference type="InterPro" id="IPR038765">
    <property type="entry name" value="Papain-like_cys_pep_sf"/>
</dbReference>
<feature type="compositionally biased region" description="Polar residues" evidence="12">
    <location>
        <begin position="604"/>
        <end position="613"/>
    </location>
</feature>
<feature type="compositionally biased region" description="Polar residues" evidence="12">
    <location>
        <begin position="520"/>
        <end position="530"/>
    </location>
</feature>
<protein>
    <recommendedName>
        <fullName evidence="11">Autophagy-related protein 4</fullName>
    </recommendedName>
</protein>
<feature type="region of interest" description="Disordered" evidence="12">
    <location>
        <begin position="509"/>
        <end position="539"/>
    </location>
</feature>
<accession>A0A9W8B817</accession>
<keyword evidence="8" id="KW-0653">Protein transport</keyword>
<gene>
    <name evidence="14" type="ORF">H4R34_002468</name>
</gene>
<feature type="region of interest" description="Disordered" evidence="12">
    <location>
        <begin position="1122"/>
        <end position="1187"/>
    </location>
</feature>
<evidence type="ECO:0000256" key="6">
    <source>
        <dbReference type="ARBA" id="ARBA00022801"/>
    </source>
</evidence>
<feature type="compositionally biased region" description="Polar residues" evidence="12">
    <location>
        <begin position="572"/>
        <end position="583"/>
    </location>
</feature>
<dbReference type="GO" id="GO:0000045">
    <property type="term" value="P:autophagosome assembly"/>
    <property type="evidence" value="ECO:0007669"/>
    <property type="project" value="TreeGrafter"/>
</dbReference>
<comment type="caution">
    <text evidence="14">The sequence shown here is derived from an EMBL/GenBank/DDBJ whole genome shotgun (WGS) entry which is preliminary data.</text>
</comment>
<keyword evidence="3" id="KW-0813">Transport</keyword>
<feature type="compositionally biased region" description="Low complexity" evidence="12">
    <location>
        <begin position="367"/>
        <end position="376"/>
    </location>
</feature>
<dbReference type="SUPFAM" id="SSF54001">
    <property type="entry name" value="Cysteine proteinases"/>
    <property type="match status" value="1"/>
</dbReference>
<dbReference type="InterPro" id="IPR005078">
    <property type="entry name" value="Peptidase_C54"/>
</dbReference>
<evidence type="ECO:0000256" key="11">
    <source>
        <dbReference type="ARBA" id="ARBA00030240"/>
    </source>
</evidence>
<dbReference type="GO" id="GO:0019786">
    <property type="term" value="F:protein-phosphatidylethanolamide deconjugating activity"/>
    <property type="evidence" value="ECO:0007669"/>
    <property type="project" value="InterPro"/>
</dbReference>
<evidence type="ECO:0000256" key="2">
    <source>
        <dbReference type="ARBA" id="ARBA00010958"/>
    </source>
</evidence>
<comment type="similarity">
    <text evidence="2">Belongs to the peptidase C54 family.</text>
</comment>
<keyword evidence="9" id="KW-0072">Autophagy</keyword>
<evidence type="ECO:0000256" key="4">
    <source>
        <dbReference type="ARBA" id="ARBA00022490"/>
    </source>
</evidence>
<dbReference type="GO" id="GO:0004197">
    <property type="term" value="F:cysteine-type endopeptidase activity"/>
    <property type="evidence" value="ECO:0007669"/>
    <property type="project" value="TreeGrafter"/>
</dbReference>
<feature type="region of interest" description="Disordered" evidence="12">
    <location>
        <begin position="1006"/>
        <end position="1093"/>
    </location>
</feature>
<dbReference type="OrthoDB" id="2960936at2759"/>
<evidence type="ECO:0000256" key="8">
    <source>
        <dbReference type="ARBA" id="ARBA00022927"/>
    </source>
</evidence>
<evidence type="ECO:0000313" key="14">
    <source>
        <dbReference type="EMBL" id="KAJ1980385.1"/>
    </source>
</evidence>
<dbReference type="GO" id="GO:0035973">
    <property type="term" value="P:aggrephagy"/>
    <property type="evidence" value="ECO:0007669"/>
    <property type="project" value="TreeGrafter"/>
</dbReference>
<evidence type="ECO:0000256" key="5">
    <source>
        <dbReference type="ARBA" id="ARBA00022670"/>
    </source>
</evidence>
<comment type="catalytic activity">
    <reaction evidence="10">
        <text>[protein]-C-terminal L-amino acid-glycyl-phosphatidylethanolamide + H2O = [protein]-C-terminal L-amino acid-glycine + a 1,2-diacyl-sn-glycero-3-phosphoethanolamine</text>
        <dbReference type="Rhea" id="RHEA:67548"/>
        <dbReference type="Rhea" id="RHEA-COMP:17323"/>
        <dbReference type="Rhea" id="RHEA-COMP:17324"/>
        <dbReference type="ChEBI" id="CHEBI:15377"/>
        <dbReference type="ChEBI" id="CHEBI:64612"/>
        <dbReference type="ChEBI" id="CHEBI:172940"/>
        <dbReference type="ChEBI" id="CHEBI:172941"/>
    </reaction>
    <physiologicalReaction direction="left-to-right" evidence="10">
        <dbReference type="Rhea" id="RHEA:67549"/>
    </physiologicalReaction>
</comment>
<proteinExistence type="inferred from homology"/>
<comment type="subcellular location">
    <subcellularLocation>
        <location evidence="1">Cytoplasm</location>
    </subcellularLocation>
</comment>
<reference evidence="14" key="1">
    <citation type="submission" date="2022-07" db="EMBL/GenBank/DDBJ databases">
        <title>Phylogenomic reconstructions and comparative analyses of Kickxellomycotina fungi.</title>
        <authorList>
            <person name="Reynolds N.K."/>
            <person name="Stajich J.E."/>
            <person name="Barry K."/>
            <person name="Grigoriev I.V."/>
            <person name="Crous P."/>
            <person name="Smith M.E."/>
        </authorList>
    </citation>
    <scope>NUCLEOTIDE SEQUENCE</scope>
    <source>
        <strain evidence="14">RSA 567</strain>
    </source>
</reference>
<evidence type="ECO:0000313" key="15">
    <source>
        <dbReference type="Proteomes" id="UP001151582"/>
    </source>
</evidence>
<keyword evidence="6" id="KW-0378">Hydrolase</keyword>
<dbReference type="EMBL" id="JANBQB010000171">
    <property type="protein sequence ID" value="KAJ1980385.1"/>
    <property type="molecule type" value="Genomic_DNA"/>
</dbReference>
<evidence type="ECO:0000256" key="9">
    <source>
        <dbReference type="ARBA" id="ARBA00023006"/>
    </source>
</evidence>
<dbReference type="PANTHER" id="PTHR22624">
    <property type="entry name" value="CYSTEINE PROTEASE ATG4"/>
    <property type="match status" value="1"/>
</dbReference>
<dbReference type="GO" id="GO:0005737">
    <property type="term" value="C:cytoplasm"/>
    <property type="evidence" value="ECO:0007669"/>
    <property type="project" value="UniProtKB-SubCell"/>
</dbReference>
<evidence type="ECO:0000256" key="3">
    <source>
        <dbReference type="ARBA" id="ARBA00022448"/>
    </source>
</evidence>
<name>A0A9W8B817_9FUNG</name>
<feature type="compositionally biased region" description="Low complexity" evidence="12">
    <location>
        <begin position="584"/>
        <end position="597"/>
    </location>
</feature>
<keyword evidence="4" id="KW-0963">Cytoplasm</keyword>
<dbReference type="Proteomes" id="UP001151582">
    <property type="component" value="Unassembled WGS sequence"/>
</dbReference>
<feature type="region of interest" description="Disordered" evidence="12">
    <location>
        <begin position="353"/>
        <end position="410"/>
    </location>
</feature>
<feature type="region of interest" description="Disordered" evidence="12">
    <location>
        <begin position="565"/>
        <end position="613"/>
    </location>
</feature>
<evidence type="ECO:0000256" key="7">
    <source>
        <dbReference type="ARBA" id="ARBA00022807"/>
    </source>
</evidence>
<dbReference type="PANTHER" id="PTHR22624:SF49">
    <property type="entry name" value="CYSTEINE PROTEASE"/>
    <property type="match status" value="1"/>
</dbReference>
<dbReference type="InterPro" id="IPR046792">
    <property type="entry name" value="Peptidase_C54_cat"/>
</dbReference>
<dbReference type="GO" id="GO:0016485">
    <property type="term" value="P:protein processing"/>
    <property type="evidence" value="ECO:0007669"/>
    <property type="project" value="TreeGrafter"/>
</dbReference>
<dbReference type="Pfam" id="PF03416">
    <property type="entry name" value="Peptidase_C54"/>
    <property type="match status" value="1"/>
</dbReference>
<dbReference type="GO" id="GO:0000423">
    <property type="term" value="P:mitophagy"/>
    <property type="evidence" value="ECO:0007669"/>
    <property type="project" value="TreeGrafter"/>
</dbReference>
<evidence type="ECO:0000256" key="10">
    <source>
        <dbReference type="ARBA" id="ARBA00029362"/>
    </source>
</evidence>
<evidence type="ECO:0000259" key="13">
    <source>
        <dbReference type="Pfam" id="PF03416"/>
    </source>
</evidence>
<feature type="compositionally biased region" description="Low complexity" evidence="12">
    <location>
        <begin position="681"/>
        <end position="694"/>
    </location>
</feature>
<dbReference type="GO" id="GO:0015031">
    <property type="term" value="P:protein transport"/>
    <property type="evidence" value="ECO:0007669"/>
    <property type="project" value="UniProtKB-KW"/>
</dbReference>
<feature type="region of interest" description="Disordered" evidence="12">
    <location>
        <begin position="681"/>
        <end position="700"/>
    </location>
</feature>
<keyword evidence="15" id="KW-1185">Reference proteome</keyword>
<dbReference type="AlphaFoldDB" id="A0A9W8B817"/>